<dbReference type="Proteomes" id="UP000005203">
    <property type="component" value="Linkage group LG11"/>
</dbReference>
<dbReference type="GO" id="GO:0005615">
    <property type="term" value="C:extracellular space"/>
    <property type="evidence" value="ECO:0007669"/>
    <property type="project" value="TreeGrafter"/>
</dbReference>
<keyword evidence="11" id="KW-1185">Reference proteome</keyword>
<evidence type="ECO:0000256" key="5">
    <source>
        <dbReference type="ARBA" id="ARBA00022525"/>
    </source>
</evidence>
<dbReference type="SUPFAM" id="SSF53474">
    <property type="entry name" value="alpha/beta-Hydrolases"/>
    <property type="match status" value="1"/>
</dbReference>
<dbReference type="PANTHER" id="PTHR11610">
    <property type="entry name" value="LIPASE"/>
    <property type="match status" value="1"/>
</dbReference>
<evidence type="ECO:0000256" key="8">
    <source>
        <dbReference type="RuleBase" id="RU004262"/>
    </source>
</evidence>
<evidence type="ECO:0000256" key="3">
    <source>
        <dbReference type="ARBA" id="ARBA00010701"/>
    </source>
</evidence>
<dbReference type="Pfam" id="PF00151">
    <property type="entry name" value="Lipase"/>
    <property type="match status" value="1"/>
</dbReference>
<evidence type="ECO:0000256" key="7">
    <source>
        <dbReference type="ARBA" id="ARBA00023157"/>
    </source>
</evidence>
<dbReference type="GO" id="GO:0016042">
    <property type="term" value="P:lipid catabolic process"/>
    <property type="evidence" value="ECO:0007669"/>
    <property type="project" value="TreeGrafter"/>
</dbReference>
<accession>A0A8B8H9R9</accession>
<gene>
    <name evidence="10" type="primary">551268</name>
    <name evidence="12" type="synonym">LOC551268</name>
</gene>
<dbReference type="PRINTS" id="PR00821">
    <property type="entry name" value="TAGLIPASE"/>
</dbReference>
<evidence type="ECO:0000259" key="9">
    <source>
        <dbReference type="Pfam" id="PF00151"/>
    </source>
</evidence>
<name>A0A7M7MR18_APIME</name>
<evidence type="ECO:0000313" key="12">
    <source>
        <dbReference type="RefSeq" id="XP_026299639.1"/>
    </source>
</evidence>
<evidence type="ECO:0000313" key="11">
    <source>
        <dbReference type="Proteomes" id="UP000005203"/>
    </source>
</evidence>
<feature type="domain" description="Lipase" evidence="9">
    <location>
        <begin position="45"/>
        <end position="243"/>
    </location>
</feature>
<dbReference type="InterPro" id="IPR000734">
    <property type="entry name" value="TAG_lipase"/>
</dbReference>
<keyword evidence="7" id="KW-1015">Disulfide bond</keyword>
<reference evidence="10" key="1">
    <citation type="submission" date="2021-01" db="UniProtKB">
        <authorList>
            <consortium name="EnsemblMetazoa"/>
        </authorList>
    </citation>
    <scope>IDENTIFICATION</scope>
    <source>
        <strain evidence="10">DH4</strain>
    </source>
</reference>
<dbReference type="EC" id="3.1.1.32" evidence="4"/>
<organism evidence="10">
    <name type="scientific">Apis mellifera</name>
    <name type="common">Honeybee</name>
    <dbReference type="NCBI Taxonomy" id="7460"/>
    <lineage>
        <taxon>Eukaryota</taxon>
        <taxon>Metazoa</taxon>
        <taxon>Ecdysozoa</taxon>
        <taxon>Arthropoda</taxon>
        <taxon>Hexapoda</taxon>
        <taxon>Insecta</taxon>
        <taxon>Pterygota</taxon>
        <taxon>Neoptera</taxon>
        <taxon>Endopterygota</taxon>
        <taxon>Hymenoptera</taxon>
        <taxon>Apocrita</taxon>
        <taxon>Aculeata</taxon>
        <taxon>Apoidea</taxon>
        <taxon>Anthophila</taxon>
        <taxon>Apidae</taxon>
        <taxon>Apis</taxon>
    </lineage>
</organism>
<dbReference type="Gene3D" id="3.40.50.1820">
    <property type="entry name" value="alpha/beta hydrolase"/>
    <property type="match status" value="1"/>
</dbReference>
<evidence type="ECO:0000313" key="10">
    <source>
        <dbReference type="EnsemblMetazoa" id="XP_026299639"/>
    </source>
</evidence>
<dbReference type="InterPro" id="IPR029058">
    <property type="entry name" value="AB_hydrolase_fold"/>
</dbReference>
<evidence type="ECO:0000256" key="1">
    <source>
        <dbReference type="ARBA" id="ARBA00000111"/>
    </source>
</evidence>
<dbReference type="GO" id="GO:0008970">
    <property type="term" value="F:phospholipase A1 activity"/>
    <property type="evidence" value="ECO:0007669"/>
    <property type="project" value="UniProtKB-EC"/>
</dbReference>
<evidence type="ECO:0000256" key="6">
    <source>
        <dbReference type="ARBA" id="ARBA00022801"/>
    </source>
</evidence>
<dbReference type="InterPro" id="IPR013818">
    <property type="entry name" value="Lipase"/>
</dbReference>
<comment type="subcellular location">
    <subcellularLocation>
        <location evidence="2">Secreted</location>
    </subcellularLocation>
</comment>
<accession>A0A7M7MR18</accession>
<evidence type="ECO:0000256" key="4">
    <source>
        <dbReference type="ARBA" id="ARBA00013179"/>
    </source>
</evidence>
<comment type="similarity">
    <text evidence="3 8">Belongs to the AB hydrolase superfamily. Lipase family.</text>
</comment>
<proteinExistence type="inferred from homology"/>
<reference evidence="12" key="2">
    <citation type="submission" date="2025-04" db="UniProtKB">
        <authorList>
            <consortium name="RefSeq"/>
        </authorList>
    </citation>
    <scope>IDENTIFICATION</scope>
    <source>
        <strain evidence="12">DH4</strain>
        <tissue evidence="12">Whole body</tissue>
    </source>
</reference>
<dbReference type="RefSeq" id="XP_026299639.1">
    <property type="nucleotide sequence ID" value="XM_026443854.1"/>
</dbReference>
<comment type="catalytic activity">
    <reaction evidence="1">
        <text>a 1,2-diacyl-sn-glycero-3-phosphocholine + H2O = a 2-acyl-sn-glycero-3-phosphocholine + a fatty acid + H(+)</text>
        <dbReference type="Rhea" id="RHEA:18689"/>
        <dbReference type="ChEBI" id="CHEBI:15377"/>
        <dbReference type="ChEBI" id="CHEBI:15378"/>
        <dbReference type="ChEBI" id="CHEBI:28868"/>
        <dbReference type="ChEBI" id="CHEBI:57643"/>
        <dbReference type="ChEBI" id="CHEBI:57875"/>
        <dbReference type="EC" id="3.1.1.32"/>
    </reaction>
</comment>
<protein>
    <recommendedName>
        <fullName evidence="4">phospholipase A1</fullName>
        <ecNumber evidence="4">3.1.1.32</ecNumber>
    </recommendedName>
</protein>
<sequence>MRHQAMHAVSYYDLIDSSFFRLYNRNGSYIDTNVENASVLLPYIEKNNSLVLYLTGYTYDIDSENVKLITGVYLNYTQHNILALDYRNITRTDYLTAVYAINDLGKLVGDALNSLVNGGVHSELIHIIGHSLGAQLAARIARNVNFVISRITGLDPAGPLFYFLNFHLTSSDARFVDIIHTDIGVYGLALKTGNVDFFPNYGHRPQPNCPLFSPILSQMDLCSHSKSFEFYAESVKNHTSLIGKCYSLSECGGVEYIPMGYATPSNATGTYYFITNGESPFGRGLAGATFTPLKVIPIL</sequence>
<dbReference type="EnsemblMetazoa" id="XM_026443854">
    <property type="protein sequence ID" value="XP_026299639"/>
    <property type="gene ID" value="LOC551268"/>
</dbReference>
<evidence type="ECO:0000256" key="2">
    <source>
        <dbReference type="ARBA" id="ARBA00004613"/>
    </source>
</evidence>
<dbReference type="PANTHER" id="PTHR11610:SF37">
    <property type="entry name" value="GH01208P"/>
    <property type="match status" value="1"/>
</dbReference>
<keyword evidence="5" id="KW-0964">Secreted</keyword>
<dbReference type="AlphaFoldDB" id="A0A7M7MR18"/>
<dbReference type="GO" id="GO:0017171">
    <property type="term" value="F:serine hydrolase activity"/>
    <property type="evidence" value="ECO:0007669"/>
    <property type="project" value="TreeGrafter"/>
</dbReference>
<keyword evidence="6" id="KW-0378">Hydrolase</keyword>